<dbReference type="OrthoDB" id="9992480at2759"/>
<gene>
    <name evidence="2" type="ORF">BLA29_007087</name>
</gene>
<feature type="region of interest" description="Disordered" evidence="1">
    <location>
        <begin position="233"/>
        <end position="255"/>
    </location>
</feature>
<evidence type="ECO:0000313" key="3">
    <source>
        <dbReference type="Proteomes" id="UP000194236"/>
    </source>
</evidence>
<feature type="compositionally biased region" description="Low complexity" evidence="1">
    <location>
        <begin position="233"/>
        <end position="254"/>
    </location>
</feature>
<comment type="caution">
    <text evidence="2">The sequence shown here is derived from an EMBL/GenBank/DDBJ whole genome shotgun (WGS) entry which is preliminary data.</text>
</comment>
<dbReference type="Proteomes" id="UP000194236">
    <property type="component" value="Unassembled WGS sequence"/>
</dbReference>
<dbReference type="AlphaFoldDB" id="A0A1Y3B0G4"/>
<protein>
    <submittedName>
        <fullName evidence="2">Uncharacterized protein</fullName>
    </submittedName>
</protein>
<name>A0A1Y3B0G4_EURMA</name>
<accession>A0A1Y3B0G4</accession>
<evidence type="ECO:0000313" key="2">
    <source>
        <dbReference type="EMBL" id="OTF74269.1"/>
    </source>
</evidence>
<reference evidence="2 3" key="1">
    <citation type="submission" date="2017-03" db="EMBL/GenBank/DDBJ databases">
        <title>Genome Survey of Euroglyphus maynei.</title>
        <authorList>
            <person name="Arlian L.G."/>
            <person name="Morgan M.S."/>
            <person name="Rider S.D."/>
        </authorList>
    </citation>
    <scope>NUCLEOTIDE SEQUENCE [LARGE SCALE GENOMIC DNA]</scope>
    <source>
        <strain evidence="2">Arlian Lab</strain>
        <tissue evidence="2">Whole body</tissue>
    </source>
</reference>
<evidence type="ECO:0000256" key="1">
    <source>
        <dbReference type="SAM" id="MobiDB-lite"/>
    </source>
</evidence>
<sequence>MIGIEDFKPELISAGSFFKRPVFEPFYSLTQRASRWLNSHCVDYFLNAQSIDIKIKSASKLETRNCTNIEHGHYLQFLRIVYCKLLPRTSDIPSSSMVKQSSNESTNQQDIIQLYSKVFVATKIDHPLDSMQQRIYNWLHLDNNNQKNVCIIGAETINVYGKHDDEKVLEKKTSESFYGNRLGSLNTYTFKAIRLYYCQLPINGDDDNFNENIAKYCHYSKTFSKKKFINKNNNSSKTLQRNNSSRLKSSHSNSFKMNEKYGKDSTIHHKGGFIKHLKTQSQNSKIHSKSCNCM</sequence>
<organism evidence="2 3">
    <name type="scientific">Euroglyphus maynei</name>
    <name type="common">Mayne's house dust mite</name>
    <dbReference type="NCBI Taxonomy" id="6958"/>
    <lineage>
        <taxon>Eukaryota</taxon>
        <taxon>Metazoa</taxon>
        <taxon>Ecdysozoa</taxon>
        <taxon>Arthropoda</taxon>
        <taxon>Chelicerata</taxon>
        <taxon>Arachnida</taxon>
        <taxon>Acari</taxon>
        <taxon>Acariformes</taxon>
        <taxon>Sarcoptiformes</taxon>
        <taxon>Astigmata</taxon>
        <taxon>Psoroptidia</taxon>
        <taxon>Analgoidea</taxon>
        <taxon>Pyroglyphidae</taxon>
        <taxon>Pyroglyphinae</taxon>
        <taxon>Euroglyphus</taxon>
    </lineage>
</organism>
<dbReference type="EMBL" id="MUJZ01047889">
    <property type="protein sequence ID" value="OTF74269.1"/>
    <property type="molecule type" value="Genomic_DNA"/>
</dbReference>
<keyword evidence="3" id="KW-1185">Reference proteome</keyword>
<proteinExistence type="predicted"/>